<dbReference type="PROSITE" id="PS51257">
    <property type="entry name" value="PROKAR_LIPOPROTEIN"/>
    <property type="match status" value="1"/>
</dbReference>
<gene>
    <name evidence="1" type="ORF">K3181_08840</name>
</gene>
<proteinExistence type="predicted"/>
<evidence type="ECO:0008006" key="3">
    <source>
        <dbReference type="Google" id="ProtNLM"/>
    </source>
</evidence>
<accession>A0ABS7JVD5</accession>
<keyword evidence="2" id="KW-1185">Reference proteome</keyword>
<evidence type="ECO:0000313" key="1">
    <source>
        <dbReference type="EMBL" id="MBX7501546.1"/>
    </source>
</evidence>
<name>A0ABS7JVD5_9SPHN</name>
<evidence type="ECO:0000313" key="2">
    <source>
        <dbReference type="Proteomes" id="UP000782554"/>
    </source>
</evidence>
<dbReference type="RefSeq" id="WP_221602622.1">
    <property type="nucleotide sequence ID" value="NZ_JAIGNU010000001.1"/>
</dbReference>
<dbReference type="EMBL" id="JAIGNU010000001">
    <property type="protein sequence ID" value="MBX7501546.1"/>
    <property type="molecule type" value="Genomic_DNA"/>
</dbReference>
<reference evidence="1 2" key="1">
    <citation type="submission" date="2021-08" db="EMBL/GenBank/DDBJ databases">
        <title>Comparative Genomics Analysis of the Genus Qipengyuania Reveals Extensive Genetic Diversity and Metabolic Versatility, Including the Description of Fifteen Novel Species.</title>
        <authorList>
            <person name="Liu Y."/>
        </authorList>
    </citation>
    <scope>NUCLEOTIDE SEQUENCE [LARGE SCALE GENOMIC DNA]</scope>
    <source>
        <strain evidence="1 2">YG27</strain>
    </source>
</reference>
<sequence>MKLGPTLCLLLVPFAASCVGEDVDGGEQCTVEAIGKETGTGSLEATLQVPKSYMSGAEISDGGISVQHNGCDFPLNAFFSKETAERVIEETPSKTLSHHEGFFRVVDASLSIWKFSDGSGETRFFVTGVHEIRPILKARTAHEKRYYDEPGDGS</sequence>
<dbReference type="Proteomes" id="UP000782554">
    <property type="component" value="Unassembled WGS sequence"/>
</dbReference>
<organism evidence="1 2">
    <name type="scientific">Qipengyuania mesophila</name>
    <dbReference type="NCBI Taxonomy" id="2867246"/>
    <lineage>
        <taxon>Bacteria</taxon>
        <taxon>Pseudomonadati</taxon>
        <taxon>Pseudomonadota</taxon>
        <taxon>Alphaproteobacteria</taxon>
        <taxon>Sphingomonadales</taxon>
        <taxon>Erythrobacteraceae</taxon>
        <taxon>Qipengyuania</taxon>
    </lineage>
</organism>
<comment type="caution">
    <text evidence="1">The sequence shown here is derived from an EMBL/GenBank/DDBJ whole genome shotgun (WGS) entry which is preliminary data.</text>
</comment>
<protein>
    <recommendedName>
        <fullName evidence="3">Lipoprotein</fullName>
    </recommendedName>
</protein>